<evidence type="ECO:0000259" key="1">
    <source>
        <dbReference type="PROSITE" id="PS51154"/>
    </source>
</evidence>
<evidence type="ECO:0000313" key="2">
    <source>
        <dbReference type="EMBL" id="CAD7635303.1"/>
    </source>
</evidence>
<proteinExistence type="predicted"/>
<dbReference type="PANTHER" id="PTHR11106">
    <property type="entry name" value="GANGLIOSIDE INDUCED DIFFERENTIATION ASSOCIATED PROTEIN 2-RELATED"/>
    <property type="match status" value="1"/>
</dbReference>
<organism evidence="2">
    <name type="scientific">Medioppia subpectinata</name>
    <dbReference type="NCBI Taxonomy" id="1979941"/>
    <lineage>
        <taxon>Eukaryota</taxon>
        <taxon>Metazoa</taxon>
        <taxon>Ecdysozoa</taxon>
        <taxon>Arthropoda</taxon>
        <taxon>Chelicerata</taxon>
        <taxon>Arachnida</taxon>
        <taxon>Acari</taxon>
        <taxon>Acariformes</taxon>
        <taxon>Sarcoptiformes</taxon>
        <taxon>Oribatida</taxon>
        <taxon>Brachypylina</taxon>
        <taxon>Oppioidea</taxon>
        <taxon>Oppiidae</taxon>
        <taxon>Medioppia</taxon>
    </lineage>
</organism>
<dbReference type="Pfam" id="PF01661">
    <property type="entry name" value="Macro"/>
    <property type="match status" value="1"/>
</dbReference>
<dbReference type="GO" id="GO:0042278">
    <property type="term" value="P:purine nucleoside metabolic process"/>
    <property type="evidence" value="ECO:0007669"/>
    <property type="project" value="TreeGrafter"/>
</dbReference>
<dbReference type="OrthoDB" id="6133115at2759"/>
<dbReference type="PROSITE" id="PS51154">
    <property type="entry name" value="MACRO"/>
    <property type="match status" value="1"/>
</dbReference>
<dbReference type="Gene3D" id="3.40.220.10">
    <property type="entry name" value="Leucine Aminopeptidase, subunit E, domain 1"/>
    <property type="match status" value="1"/>
</dbReference>
<keyword evidence="3" id="KW-1185">Reference proteome</keyword>
<dbReference type="InterPro" id="IPR043472">
    <property type="entry name" value="Macro_dom-like"/>
</dbReference>
<reference evidence="2" key="1">
    <citation type="submission" date="2020-11" db="EMBL/GenBank/DDBJ databases">
        <authorList>
            <person name="Tran Van P."/>
        </authorList>
    </citation>
    <scope>NUCLEOTIDE SEQUENCE</scope>
</reference>
<dbReference type="SMART" id="SM00506">
    <property type="entry name" value="A1pp"/>
    <property type="match status" value="1"/>
</dbReference>
<name>A0A7R9L7M7_9ACAR</name>
<dbReference type="GO" id="GO:0140293">
    <property type="term" value="F:ADP-ribosylglutamate hydrolase activity"/>
    <property type="evidence" value="ECO:0007669"/>
    <property type="project" value="TreeGrafter"/>
</dbReference>
<dbReference type="GO" id="GO:0140291">
    <property type="term" value="P:peptidyl-glutamate ADP-deribosylation"/>
    <property type="evidence" value="ECO:0007669"/>
    <property type="project" value="TreeGrafter"/>
</dbReference>
<feature type="domain" description="Macro" evidence="1">
    <location>
        <begin position="44"/>
        <end position="243"/>
    </location>
</feature>
<gene>
    <name evidence="2" type="ORF">OSB1V03_LOCUS15694</name>
</gene>
<dbReference type="InterPro" id="IPR002589">
    <property type="entry name" value="Macro_dom"/>
</dbReference>
<dbReference type="GO" id="GO:0006974">
    <property type="term" value="P:DNA damage response"/>
    <property type="evidence" value="ECO:0007669"/>
    <property type="project" value="TreeGrafter"/>
</dbReference>
<sequence length="246" mass="27151">RYLHMSSEDKRKQYKCGNNYKTLDDILTWNQYSRLNQIHNKFSTSDFVFSKDINDKVSVFIGDITALEIDAIVNAANQQLKGGGGGLALPLLLLISCQHYNHICISVDGAIHSAAGRQLLQSECQTLGGCPTGSSKMTGGYQLPAKYVIHTVGPVGAKPPLLQSCYRSALDLMSSSALKSIAFPCISTGVYGYPNEDAAHIALSTVRKWLDSSPDAKDTQRIIFCLFLRIDIDIYHKLMPIYFPLQ</sequence>
<accession>A0A7R9L7M7</accession>
<dbReference type="GO" id="GO:0005654">
    <property type="term" value="C:nucleoplasm"/>
    <property type="evidence" value="ECO:0007669"/>
    <property type="project" value="TreeGrafter"/>
</dbReference>
<feature type="non-terminal residue" evidence="2">
    <location>
        <position position="1"/>
    </location>
</feature>
<protein>
    <recommendedName>
        <fullName evidence="1">Macro domain-containing protein</fullName>
    </recommendedName>
</protein>
<dbReference type="EMBL" id="OC871096">
    <property type="protein sequence ID" value="CAD7635303.1"/>
    <property type="molecule type" value="Genomic_DNA"/>
</dbReference>
<dbReference type="Proteomes" id="UP000759131">
    <property type="component" value="Unassembled WGS sequence"/>
</dbReference>
<dbReference type="SUPFAM" id="SSF52949">
    <property type="entry name" value="Macro domain-like"/>
    <property type="match status" value="1"/>
</dbReference>
<dbReference type="AlphaFoldDB" id="A0A7R9L7M7"/>
<dbReference type="CDD" id="cd02908">
    <property type="entry name" value="Macro_OAADPr_deacetylase"/>
    <property type="match status" value="1"/>
</dbReference>
<evidence type="ECO:0000313" key="3">
    <source>
        <dbReference type="Proteomes" id="UP000759131"/>
    </source>
</evidence>
<dbReference type="PANTHER" id="PTHR11106:SF27">
    <property type="entry name" value="MACRO DOMAIN-CONTAINING PROTEIN"/>
    <property type="match status" value="1"/>
</dbReference>
<dbReference type="EMBL" id="CAJPIZ010016521">
    <property type="protein sequence ID" value="CAG2115733.1"/>
    <property type="molecule type" value="Genomic_DNA"/>
</dbReference>